<evidence type="ECO:0000313" key="2">
    <source>
        <dbReference type="WBParaSite" id="MCU_007671-RA"/>
    </source>
</evidence>
<sequence>MPLDRRETEDWLRPAWSNTSAPSDVPTLLYNPLVYIPEQPEKIGKRGDRGHDRLLASSQLRV</sequence>
<organism evidence="2">
    <name type="scientific">Mesocestoides corti</name>
    <name type="common">Flatworm</name>
    <dbReference type="NCBI Taxonomy" id="53468"/>
    <lineage>
        <taxon>Eukaryota</taxon>
        <taxon>Metazoa</taxon>
        <taxon>Spiralia</taxon>
        <taxon>Lophotrochozoa</taxon>
        <taxon>Platyhelminthes</taxon>
        <taxon>Cestoda</taxon>
        <taxon>Eucestoda</taxon>
        <taxon>Cyclophyllidea</taxon>
        <taxon>Mesocestoididae</taxon>
        <taxon>Mesocestoides</taxon>
    </lineage>
</organism>
<reference evidence="2" key="1">
    <citation type="submission" date="2019-11" db="UniProtKB">
        <authorList>
            <consortium name="WormBaseParasite"/>
        </authorList>
    </citation>
    <scope>IDENTIFICATION</scope>
</reference>
<dbReference type="WBParaSite" id="MCU_007671-RA">
    <property type="protein sequence ID" value="MCU_007671-RA"/>
    <property type="gene ID" value="MCU_007671"/>
</dbReference>
<feature type="compositionally biased region" description="Basic and acidic residues" evidence="1">
    <location>
        <begin position="41"/>
        <end position="54"/>
    </location>
</feature>
<evidence type="ECO:0000256" key="1">
    <source>
        <dbReference type="SAM" id="MobiDB-lite"/>
    </source>
</evidence>
<proteinExistence type="predicted"/>
<name>A0A5K3FED9_MESCO</name>
<protein>
    <submittedName>
        <fullName evidence="2">Uncharacterized protein</fullName>
    </submittedName>
</protein>
<accession>A0A5K3FED9</accession>
<dbReference type="AlphaFoldDB" id="A0A5K3FED9"/>
<feature type="region of interest" description="Disordered" evidence="1">
    <location>
        <begin position="41"/>
        <end position="62"/>
    </location>
</feature>